<name>A0A426Y5V6_ENSVE</name>
<evidence type="ECO:0000256" key="1">
    <source>
        <dbReference type="SAM" id="MobiDB-lite"/>
    </source>
</evidence>
<feature type="compositionally biased region" description="Basic residues" evidence="1">
    <location>
        <begin position="61"/>
        <end position="80"/>
    </location>
</feature>
<evidence type="ECO:0000313" key="3">
    <source>
        <dbReference type="Proteomes" id="UP000287651"/>
    </source>
</evidence>
<feature type="region of interest" description="Disordered" evidence="1">
    <location>
        <begin position="43"/>
        <end position="129"/>
    </location>
</feature>
<sequence>MFEARFAILTFTVRYGQYIPVRQVVGTRTIRYREVPPKIDRRRSISAVGGRLREKLGQLREKKRRRRRRGKEKKKRRRKPSAWPRPRTVVALAHSSQACRRPRITRTRARRWNVSPRGEKDRGDVASFL</sequence>
<reference evidence="2 3" key="1">
    <citation type="journal article" date="2014" name="Agronomy (Basel)">
        <title>A Draft Genome Sequence for Ensete ventricosum, the Drought-Tolerant Tree Against Hunger.</title>
        <authorList>
            <person name="Harrison J."/>
            <person name="Moore K.A."/>
            <person name="Paszkiewicz K."/>
            <person name="Jones T."/>
            <person name="Grant M."/>
            <person name="Ambacheew D."/>
            <person name="Muzemil S."/>
            <person name="Studholme D.J."/>
        </authorList>
    </citation>
    <scope>NUCLEOTIDE SEQUENCE [LARGE SCALE GENOMIC DNA]</scope>
</reference>
<evidence type="ECO:0000313" key="2">
    <source>
        <dbReference type="EMBL" id="RRT47094.1"/>
    </source>
</evidence>
<dbReference type="Proteomes" id="UP000287651">
    <property type="component" value="Unassembled WGS sequence"/>
</dbReference>
<gene>
    <name evidence="2" type="ORF">B296_00053966</name>
</gene>
<dbReference type="EMBL" id="AMZH03014764">
    <property type="protein sequence ID" value="RRT47094.1"/>
    <property type="molecule type" value="Genomic_DNA"/>
</dbReference>
<feature type="compositionally biased region" description="Basic and acidic residues" evidence="1">
    <location>
        <begin position="51"/>
        <end position="60"/>
    </location>
</feature>
<feature type="compositionally biased region" description="Basic and acidic residues" evidence="1">
    <location>
        <begin position="117"/>
        <end position="129"/>
    </location>
</feature>
<organism evidence="2 3">
    <name type="scientific">Ensete ventricosum</name>
    <name type="common">Abyssinian banana</name>
    <name type="synonym">Musa ensete</name>
    <dbReference type="NCBI Taxonomy" id="4639"/>
    <lineage>
        <taxon>Eukaryota</taxon>
        <taxon>Viridiplantae</taxon>
        <taxon>Streptophyta</taxon>
        <taxon>Embryophyta</taxon>
        <taxon>Tracheophyta</taxon>
        <taxon>Spermatophyta</taxon>
        <taxon>Magnoliopsida</taxon>
        <taxon>Liliopsida</taxon>
        <taxon>Zingiberales</taxon>
        <taxon>Musaceae</taxon>
        <taxon>Ensete</taxon>
    </lineage>
</organism>
<proteinExistence type="predicted"/>
<comment type="caution">
    <text evidence="2">The sequence shown here is derived from an EMBL/GenBank/DDBJ whole genome shotgun (WGS) entry which is preliminary data.</text>
</comment>
<accession>A0A426Y5V6</accession>
<protein>
    <submittedName>
        <fullName evidence="2">Uncharacterized protein</fullName>
    </submittedName>
</protein>
<feature type="non-terminal residue" evidence="2">
    <location>
        <position position="129"/>
    </location>
</feature>
<dbReference type="AlphaFoldDB" id="A0A426Y5V6"/>
<feature type="compositionally biased region" description="Basic residues" evidence="1">
    <location>
        <begin position="100"/>
        <end position="111"/>
    </location>
</feature>